<comment type="caution">
    <text evidence="1">The sequence shown here is derived from an EMBL/GenBank/DDBJ whole genome shotgun (WGS) entry which is preliminary data.</text>
</comment>
<name>A0A8T2RSN5_CERRI</name>
<dbReference type="EMBL" id="CM035429">
    <property type="protein sequence ID" value="KAH7299452.1"/>
    <property type="molecule type" value="Genomic_DNA"/>
</dbReference>
<sequence>MATPESSLKNKFIESFIILLRDLSTLLDQGLQRSSLTSPFICISYTVFSTFYDLQGGYLCTCGGCVRLLATVSASHFRHSILPFSCPPDLRTPSLSVIYALCVSLLTVLTKKLLAKSVSDNFPPFPRNNKPNVCSSSVYIDTHLRPFSSTHPPNQCNQWES</sequence>
<reference evidence="1" key="1">
    <citation type="submission" date="2021-08" db="EMBL/GenBank/DDBJ databases">
        <title>WGS assembly of Ceratopteris richardii.</title>
        <authorList>
            <person name="Marchant D.B."/>
            <person name="Chen G."/>
            <person name="Jenkins J."/>
            <person name="Shu S."/>
            <person name="Leebens-Mack J."/>
            <person name="Grimwood J."/>
            <person name="Schmutz J."/>
            <person name="Soltis P."/>
            <person name="Soltis D."/>
            <person name="Chen Z.-H."/>
        </authorList>
    </citation>
    <scope>NUCLEOTIDE SEQUENCE</scope>
    <source>
        <strain evidence="1">Whitten #5841</strain>
        <tissue evidence="1">Leaf</tissue>
    </source>
</reference>
<proteinExistence type="predicted"/>
<accession>A0A8T2RSN5</accession>
<protein>
    <submittedName>
        <fullName evidence="1">Uncharacterized protein</fullName>
    </submittedName>
</protein>
<organism evidence="1 2">
    <name type="scientific">Ceratopteris richardii</name>
    <name type="common">Triangle waterfern</name>
    <dbReference type="NCBI Taxonomy" id="49495"/>
    <lineage>
        <taxon>Eukaryota</taxon>
        <taxon>Viridiplantae</taxon>
        <taxon>Streptophyta</taxon>
        <taxon>Embryophyta</taxon>
        <taxon>Tracheophyta</taxon>
        <taxon>Polypodiopsida</taxon>
        <taxon>Polypodiidae</taxon>
        <taxon>Polypodiales</taxon>
        <taxon>Pteridineae</taxon>
        <taxon>Pteridaceae</taxon>
        <taxon>Parkerioideae</taxon>
        <taxon>Ceratopteris</taxon>
    </lineage>
</organism>
<evidence type="ECO:0000313" key="1">
    <source>
        <dbReference type="EMBL" id="KAH7299452.1"/>
    </source>
</evidence>
<keyword evidence="2" id="KW-1185">Reference proteome</keyword>
<dbReference type="Proteomes" id="UP000825935">
    <property type="component" value="Chromosome 24"/>
</dbReference>
<dbReference type="AlphaFoldDB" id="A0A8T2RSN5"/>
<gene>
    <name evidence="1" type="ORF">KP509_24G012500</name>
</gene>
<evidence type="ECO:0000313" key="2">
    <source>
        <dbReference type="Proteomes" id="UP000825935"/>
    </source>
</evidence>